<dbReference type="EMBL" id="QVFU01000009">
    <property type="protein sequence ID" value="RFS46397.1"/>
    <property type="molecule type" value="Genomic_DNA"/>
</dbReference>
<protein>
    <submittedName>
        <fullName evidence="1">Uncharacterized protein</fullName>
    </submittedName>
</protein>
<dbReference type="OrthoDB" id="9835445at2"/>
<comment type="caution">
    <text evidence="1">The sequence shown here is derived from an EMBL/GenBank/DDBJ whole genome shotgun (WGS) entry which is preliminary data.</text>
</comment>
<accession>A0A372G008</accession>
<proteinExistence type="predicted"/>
<gene>
    <name evidence="1" type="ORF">D0Q02_11515</name>
</gene>
<evidence type="ECO:0000313" key="1">
    <source>
        <dbReference type="EMBL" id="RFS46397.1"/>
    </source>
</evidence>
<reference evidence="1 2" key="1">
    <citation type="submission" date="2018-08" db="EMBL/GenBank/DDBJ databases">
        <title>Verrucosispora craniellae sp. nov., isolated from a marine sponge in the South China Sea.</title>
        <authorList>
            <person name="Li L."/>
            <person name="Lin H.W."/>
        </authorList>
    </citation>
    <scope>NUCLEOTIDE SEQUENCE [LARGE SCALE GENOMIC DNA]</scope>
    <source>
        <strain evidence="1 2">LHW63014</strain>
    </source>
</reference>
<dbReference type="Proteomes" id="UP000262621">
    <property type="component" value="Unassembled WGS sequence"/>
</dbReference>
<evidence type="ECO:0000313" key="2">
    <source>
        <dbReference type="Proteomes" id="UP000262621"/>
    </source>
</evidence>
<dbReference type="AlphaFoldDB" id="A0A372G008"/>
<sequence length="150" mass="16274">MLLQPTDEAATRRTPAQVTLAPGHIAAPVIPSSLTAARLSRLSNGQLAVAIHAAGIPPDVTTLSIDAINAFAVTGIRRLGRTEVRRINDETRAANTSYCAKIRRDASADVRVELATINRIWGSRRREQRAVDLAYRLLCALTRSVHSTPE</sequence>
<organism evidence="1 2">
    <name type="scientific">Micromonospora craniellae</name>
    <dbReference type="NCBI Taxonomy" id="2294034"/>
    <lineage>
        <taxon>Bacteria</taxon>
        <taxon>Bacillati</taxon>
        <taxon>Actinomycetota</taxon>
        <taxon>Actinomycetes</taxon>
        <taxon>Micromonosporales</taxon>
        <taxon>Micromonosporaceae</taxon>
        <taxon>Micromonospora</taxon>
    </lineage>
</organism>
<name>A0A372G008_9ACTN</name>
<dbReference type="RefSeq" id="WP_117227969.1">
    <property type="nucleotide sequence ID" value="NZ_CP061725.1"/>
</dbReference>
<keyword evidence="2" id="KW-1185">Reference proteome</keyword>